<evidence type="ECO:0000256" key="4">
    <source>
        <dbReference type="ARBA" id="ARBA00022806"/>
    </source>
</evidence>
<dbReference type="InterPro" id="IPR012340">
    <property type="entry name" value="NA-bd_OB-fold"/>
</dbReference>
<dbReference type="EMBL" id="LCRM01000011">
    <property type="protein sequence ID" value="KKW36853.1"/>
    <property type="molecule type" value="Genomic_DNA"/>
</dbReference>
<evidence type="ECO:0000256" key="6">
    <source>
        <dbReference type="ARBA" id="ARBA00023125"/>
    </source>
</evidence>
<dbReference type="AlphaFoldDB" id="A0A0G1Y075"/>
<evidence type="ECO:0000313" key="11">
    <source>
        <dbReference type="Proteomes" id="UP000034290"/>
    </source>
</evidence>
<dbReference type="InterPro" id="IPR011545">
    <property type="entry name" value="DEAD/DEAH_box_helicase_dom"/>
</dbReference>
<dbReference type="InterPro" id="IPR014001">
    <property type="entry name" value="Helicase_ATP-bd"/>
</dbReference>
<gene>
    <name evidence="10" type="ORF">UY81_C0011G0008</name>
</gene>
<dbReference type="GO" id="GO:0006281">
    <property type="term" value="P:DNA repair"/>
    <property type="evidence" value="ECO:0007669"/>
    <property type="project" value="UniProtKB-KW"/>
</dbReference>
<evidence type="ECO:0000256" key="3">
    <source>
        <dbReference type="ARBA" id="ARBA00022801"/>
    </source>
</evidence>
<dbReference type="InterPro" id="IPR027417">
    <property type="entry name" value="P-loop_NTPase"/>
</dbReference>
<evidence type="ECO:0000313" key="10">
    <source>
        <dbReference type="EMBL" id="KKW36853.1"/>
    </source>
</evidence>
<keyword evidence="2" id="KW-0227">DNA damage</keyword>
<dbReference type="Proteomes" id="UP000034290">
    <property type="component" value="Unassembled WGS sequence"/>
</dbReference>
<keyword evidence="4 10" id="KW-0347">Helicase</keyword>
<feature type="domain" description="Helicase ATP-binding" evidence="8">
    <location>
        <begin position="290"/>
        <end position="454"/>
    </location>
</feature>
<dbReference type="GO" id="GO:0003677">
    <property type="term" value="F:DNA binding"/>
    <property type="evidence" value="ECO:0007669"/>
    <property type="project" value="UniProtKB-KW"/>
</dbReference>
<dbReference type="GO" id="GO:0003678">
    <property type="term" value="F:DNA helicase activity"/>
    <property type="evidence" value="ECO:0007669"/>
    <property type="project" value="TreeGrafter"/>
</dbReference>
<dbReference type="PROSITE" id="PS51194">
    <property type="entry name" value="HELICASE_CTER"/>
    <property type="match status" value="1"/>
</dbReference>
<dbReference type="GO" id="GO:0005524">
    <property type="term" value="F:ATP binding"/>
    <property type="evidence" value="ECO:0007669"/>
    <property type="project" value="UniProtKB-KW"/>
</dbReference>
<proteinExistence type="predicted"/>
<organism evidence="10 11">
    <name type="scientific">Candidatus Giovannonibacteria bacterium GW2011_GWA2_53_7</name>
    <dbReference type="NCBI Taxonomy" id="1618650"/>
    <lineage>
        <taxon>Bacteria</taxon>
        <taxon>Candidatus Giovannoniibacteriota</taxon>
    </lineage>
</organism>
<name>A0A0G1Y075_9BACT</name>
<dbReference type="InterPro" id="IPR047112">
    <property type="entry name" value="RecG/Mfd"/>
</dbReference>
<dbReference type="SMART" id="SM00490">
    <property type="entry name" value="HELICc"/>
    <property type="match status" value="1"/>
</dbReference>
<dbReference type="Gene3D" id="2.40.50.140">
    <property type="entry name" value="Nucleic acid-binding proteins"/>
    <property type="match status" value="1"/>
</dbReference>
<dbReference type="SUPFAM" id="SSF52540">
    <property type="entry name" value="P-loop containing nucleoside triphosphate hydrolases"/>
    <property type="match status" value="2"/>
</dbReference>
<dbReference type="GO" id="GO:0016787">
    <property type="term" value="F:hydrolase activity"/>
    <property type="evidence" value="ECO:0007669"/>
    <property type="project" value="UniProtKB-KW"/>
</dbReference>
<dbReference type="SMART" id="SM00487">
    <property type="entry name" value="DEXDc"/>
    <property type="match status" value="1"/>
</dbReference>
<reference evidence="10 11" key="1">
    <citation type="journal article" date="2015" name="Nature">
        <title>rRNA introns, odd ribosomes, and small enigmatic genomes across a large radiation of phyla.</title>
        <authorList>
            <person name="Brown C.T."/>
            <person name="Hug L.A."/>
            <person name="Thomas B.C."/>
            <person name="Sharon I."/>
            <person name="Castelle C.J."/>
            <person name="Singh A."/>
            <person name="Wilkins M.J."/>
            <person name="Williams K.H."/>
            <person name="Banfield J.F."/>
        </authorList>
    </citation>
    <scope>NUCLEOTIDE SEQUENCE [LARGE SCALE GENOMIC DNA]</scope>
</reference>
<dbReference type="PANTHER" id="PTHR47964:SF1">
    <property type="entry name" value="ATP-DEPENDENT DNA HELICASE HOMOLOG RECG, CHLOROPLASTIC"/>
    <property type="match status" value="1"/>
</dbReference>
<keyword evidence="5" id="KW-0067">ATP-binding</keyword>
<dbReference type="SUPFAM" id="SSF50249">
    <property type="entry name" value="Nucleic acid-binding proteins"/>
    <property type="match status" value="1"/>
</dbReference>
<evidence type="ECO:0000256" key="2">
    <source>
        <dbReference type="ARBA" id="ARBA00022763"/>
    </source>
</evidence>
<dbReference type="PANTHER" id="PTHR47964">
    <property type="entry name" value="ATP-DEPENDENT DNA HELICASE HOMOLOG RECG, CHLOROPLASTIC"/>
    <property type="match status" value="1"/>
</dbReference>
<dbReference type="Pfam" id="PF00270">
    <property type="entry name" value="DEAD"/>
    <property type="match status" value="1"/>
</dbReference>
<keyword evidence="6" id="KW-0238">DNA-binding</keyword>
<dbReference type="Pfam" id="PF17191">
    <property type="entry name" value="RecG_wedge"/>
    <property type="match status" value="1"/>
</dbReference>
<feature type="domain" description="Helicase C-terminal" evidence="9">
    <location>
        <begin position="473"/>
        <end position="644"/>
    </location>
</feature>
<dbReference type="PROSITE" id="PS51192">
    <property type="entry name" value="HELICASE_ATP_BIND_1"/>
    <property type="match status" value="1"/>
</dbReference>
<protein>
    <submittedName>
        <fullName evidence="10">ATP-dependent DNA helicase RecG</fullName>
    </submittedName>
</protein>
<keyword evidence="3" id="KW-0378">Hydrolase</keyword>
<dbReference type="CDD" id="cd04488">
    <property type="entry name" value="RecG_wedge_OBF"/>
    <property type="match status" value="1"/>
</dbReference>
<dbReference type="InterPro" id="IPR001650">
    <property type="entry name" value="Helicase_C-like"/>
</dbReference>
<dbReference type="InterPro" id="IPR033454">
    <property type="entry name" value="RecG_wedge"/>
</dbReference>
<dbReference type="Gene3D" id="3.40.50.300">
    <property type="entry name" value="P-loop containing nucleotide triphosphate hydrolases"/>
    <property type="match status" value="2"/>
</dbReference>
<evidence type="ECO:0000259" key="9">
    <source>
        <dbReference type="PROSITE" id="PS51194"/>
    </source>
</evidence>
<keyword evidence="1" id="KW-0547">Nucleotide-binding</keyword>
<evidence type="ECO:0000259" key="8">
    <source>
        <dbReference type="PROSITE" id="PS51192"/>
    </source>
</evidence>
<dbReference type="Pfam" id="PF00271">
    <property type="entry name" value="Helicase_C"/>
    <property type="match status" value="1"/>
</dbReference>
<keyword evidence="7" id="KW-0234">DNA repair</keyword>
<evidence type="ECO:0000256" key="1">
    <source>
        <dbReference type="ARBA" id="ARBA00022741"/>
    </source>
</evidence>
<evidence type="ECO:0000256" key="7">
    <source>
        <dbReference type="ARBA" id="ARBA00023204"/>
    </source>
</evidence>
<sequence length="690" mass="77227">MVIFVFHHLCYHILVMPTLYDKVSTLQGMGAVGAQALAKVGVKTVYDLLFYFPFRYEDYSRVKKINALKGGETVSVFVEVVSIDQRRSHRSSVMVTEAIVKDETGELTVKWFNQPFLVKAFKQGMRLSLAGTVDLREDLVLVNPRYERLGDEDKQTLHTGRIIPIYPRTGTVGEKRLRSAIHESLSATARLIDVLPETMREAEDLLGLAEAIRSIHFPTSMVELDQAIMRLKFDELFLHQLLFAEVKRDRSNHSAYVIPIDEADLKTFVAGLPFQLTSAQKVSAWEIVQDLAKEHPMNRMLEGDVGSGKTVVSAMAMYATLRAGKQVAYLAPTELLAKQQHQVLSDLLPNGSVALLTRTDCMIGGETVDRLELQHRLKMDPLVVVATHALLEEEWRFDRLALMVIDEQHRFGVRQRHELLARQAIVPHLLSMSATPIPRSLSLTIYGDLDLSIIAEMPKGRRPIETKIVFDKGEAEMYAKIKKELDVGNRVYVVCPLISGKAGPGSVGDPSDRLGTASVSETAVRLRRGPLKEFEIAELNGRMKAEEKEEVMRRFRSGEVPVLVSTTVIEVGVDVLEATVMVIEGAERFGLAQLHQLRGRVGRSDKPSFCFLRPGGFLQGKSLERLQAMVRCQNGFELAELDLQFRGPGNVFGNARSPSCQVRRTAFGVEKGYFTNLLTKISEKNKSLRS</sequence>
<accession>A0A0G1Y075</accession>
<comment type="caution">
    <text evidence="10">The sequence shown here is derived from an EMBL/GenBank/DDBJ whole genome shotgun (WGS) entry which is preliminary data.</text>
</comment>
<dbReference type="PATRIC" id="fig|1618650.3.peg.166"/>
<evidence type="ECO:0000256" key="5">
    <source>
        <dbReference type="ARBA" id="ARBA00022840"/>
    </source>
</evidence>